<dbReference type="GO" id="GO:0046872">
    <property type="term" value="F:metal ion binding"/>
    <property type="evidence" value="ECO:0007669"/>
    <property type="project" value="UniProtKB-KW"/>
</dbReference>
<dbReference type="PANTHER" id="PTHR43046">
    <property type="entry name" value="GDP-MANNOSE MANNOSYL HYDROLASE"/>
    <property type="match status" value="1"/>
</dbReference>
<evidence type="ECO:0000256" key="2">
    <source>
        <dbReference type="ARBA" id="ARBA00022801"/>
    </source>
</evidence>
<name>A0A2S6H4Q6_9GAMM</name>
<feature type="domain" description="Nudix hydrolase" evidence="7">
    <location>
        <begin position="12"/>
        <end position="151"/>
    </location>
</feature>
<dbReference type="EMBL" id="PTIY01000004">
    <property type="protein sequence ID" value="PPK72472.1"/>
    <property type="molecule type" value="Genomic_DNA"/>
</dbReference>
<organism evidence="8 9">
    <name type="scientific">Methylobacter tundripaludum</name>
    <dbReference type="NCBI Taxonomy" id="173365"/>
    <lineage>
        <taxon>Bacteria</taxon>
        <taxon>Pseudomonadati</taxon>
        <taxon>Pseudomonadota</taxon>
        <taxon>Gammaproteobacteria</taxon>
        <taxon>Methylococcales</taxon>
        <taxon>Methylococcaceae</taxon>
        <taxon>Methylobacter</taxon>
    </lineage>
</organism>
<dbReference type="AlphaFoldDB" id="A0A2S6H4Q6"/>
<comment type="caution">
    <text evidence="8">The sequence shown here is derived from an EMBL/GenBank/DDBJ whole genome shotgun (WGS) entry which is preliminary data.</text>
</comment>
<evidence type="ECO:0000256" key="3">
    <source>
        <dbReference type="ARBA" id="ARBA00022842"/>
    </source>
</evidence>
<evidence type="ECO:0000256" key="5">
    <source>
        <dbReference type="PIRSR" id="PIRSR037599-3"/>
    </source>
</evidence>
<dbReference type="RefSeq" id="WP_104423254.1">
    <property type="nucleotide sequence ID" value="NZ_PTIY01000004.1"/>
</dbReference>
<protein>
    <submittedName>
        <fullName evidence="8">Colanic acid biosynthesis protein WcaH</fullName>
    </submittedName>
</protein>
<dbReference type="SUPFAM" id="SSF55811">
    <property type="entry name" value="Nudix"/>
    <property type="match status" value="1"/>
</dbReference>
<evidence type="ECO:0000256" key="6">
    <source>
        <dbReference type="PIRSR" id="PIRSR037599-4"/>
    </source>
</evidence>
<feature type="binding site" evidence="5">
    <location>
        <position position="68"/>
    </location>
    <ligand>
        <name>Mg(2+)</name>
        <dbReference type="ChEBI" id="CHEBI:18420"/>
    </ligand>
</feature>
<proteinExistence type="predicted"/>
<feature type="binding site" evidence="5">
    <location>
        <position position="48"/>
    </location>
    <ligand>
        <name>Mg(2+)</name>
        <dbReference type="ChEBI" id="CHEBI:18420"/>
    </ligand>
</feature>
<dbReference type="CDD" id="cd03430">
    <property type="entry name" value="NUDIX_GDPMH_NudD"/>
    <property type="match status" value="1"/>
</dbReference>
<dbReference type="OrthoDB" id="542521at2"/>
<dbReference type="InterPro" id="IPR033715">
    <property type="entry name" value="GDPMH"/>
</dbReference>
<dbReference type="PROSITE" id="PS51462">
    <property type="entry name" value="NUDIX"/>
    <property type="match status" value="1"/>
</dbReference>
<dbReference type="InterPro" id="IPR000086">
    <property type="entry name" value="NUDIX_hydrolase_dom"/>
</dbReference>
<keyword evidence="2" id="KW-0378">Hydrolase</keyword>
<dbReference type="Pfam" id="PF00293">
    <property type="entry name" value="NUDIX"/>
    <property type="match status" value="1"/>
</dbReference>
<feature type="short sequence motif" description="Nudix box" evidence="6">
    <location>
        <begin position="49"/>
        <end position="70"/>
    </location>
</feature>
<keyword evidence="1 5" id="KW-0479">Metal-binding</keyword>
<keyword evidence="9" id="KW-1185">Reference proteome</keyword>
<feature type="site" description="Critical for catalysis" evidence="4">
    <location>
        <position position="123"/>
    </location>
</feature>
<evidence type="ECO:0000313" key="9">
    <source>
        <dbReference type="Proteomes" id="UP000238071"/>
    </source>
</evidence>
<evidence type="ECO:0000313" key="8">
    <source>
        <dbReference type="EMBL" id="PPK72472.1"/>
    </source>
</evidence>
<evidence type="ECO:0000256" key="1">
    <source>
        <dbReference type="ARBA" id="ARBA00022723"/>
    </source>
</evidence>
<sequence length="153" mass="17540">MLENDEFIKVVKNTPLVALDLVIRAGDNKLLMGMRINEPAVGWWFVPGGRIRKDESIEDAFLRITKTELGKSYPIDHARLLGAFTHQYQTNFARMPGISTHYVVLAYELQVDVDLERLPMGQHSEYRWVGENGDPARVHPNTLVYFKQAERDA</sequence>
<evidence type="ECO:0000256" key="4">
    <source>
        <dbReference type="PIRSR" id="PIRSR037599-1"/>
    </source>
</evidence>
<reference evidence="8 9" key="1">
    <citation type="submission" date="2018-02" db="EMBL/GenBank/DDBJ databases">
        <title>Subsurface microbial communities from deep shales in Ohio and West Virginia, USA.</title>
        <authorList>
            <person name="Wrighton K."/>
        </authorList>
    </citation>
    <scope>NUCLEOTIDE SEQUENCE [LARGE SCALE GENOMIC DNA]</scope>
    <source>
        <strain evidence="8 9">OWC-G53F</strain>
    </source>
</reference>
<gene>
    <name evidence="8" type="ORF">B0F88_104267</name>
</gene>
<dbReference type="InterPro" id="IPR015797">
    <property type="entry name" value="NUDIX_hydrolase-like_dom_sf"/>
</dbReference>
<dbReference type="PIRSF" id="PIRSF037599">
    <property type="entry name" value="GDPMH"/>
    <property type="match status" value="1"/>
</dbReference>
<accession>A0A2S6H4Q6</accession>
<comment type="cofactor">
    <cofactor evidence="5">
        <name>Mg(2+)</name>
        <dbReference type="ChEBI" id="CHEBI:18420"/>
    </cofactor>
    <text evidence="5">Binds 1 Mg(2+) ion per subunit.</text>
</comment>
<dbReference type="Gene3D" id="3.90.79.10">
    <property type="entry name" value="Nucleoside Triphosphate Pyrophosphohydrolase"/>
    <property type="match status" value="1"/>
</dbReference>
<keyword evidence="3 5" id="KW-0460">Magnesium</keyword>
<feature type="binding site" evidence="5">
    <location>
        <position position="122"/>
    </location>
    <ligand>
        <name>Mg(2+)</name>
        <dbReference type="ChEBI" id="CHEBI:18420"/>
    </ligand>
</feature>
<dbReference type="PANTHER" id="PTHR43046:SF12">
    <property type="entry name" value="GDP-MANNOSE MANNOSYL HYDROLASE"/>
    <property type="match status" value="1"/>
</dbReference>
<dbReference type="Proteomes" id="UP000238071">
    <property type="component" value="Unassembled WGS sequence"/>
</dbReference>
<evidence type="ECO:0000259" key="7">
    <source>
        <dbReference type="PROSITE" id="PS51462"/>
    </source>
</evidence>
<dbReference type="GO" id="GO:0008727">
    <property type="term" value="F:GDP-mannose mannosyl hydrolase activity"/>
    <property type="evidence" value="ECO:0007669"/>
    <property type="project" value="InterPro"/>
</dbReference>